<dbReference type="AlphaFoldDB" id="A0A1J5DSE0"/>
<gene>
    <name evidence="3" type="ORF">AUJ95_06030</name>
</gene>
<dbReference type="Pfam" id="PF00795">
    <property type="entry name" value="CN_hydrolase"/>
    <property type="match status" value="1"/>
</dbReference>
<dbReference type="InterPro" id="IPR036526">
    <property type="entry name" value="C-N_Hydrolase_sf"/>
</dbReference>
<comment type="caution">
    <text evidence="3">The sequence shown here is derived from an EMBL/GenBank/DDBJ whole genome shotgun (WGS) entry which is preliminary data.</text>
</comment>
<dbReference type="PROSITE" id="PS50263">
    <property type="entry name" value="CN_HYDROLASE"/>
    <property type="match status" value="1"/>
</dbReference>
<organism evidence="3 4">
    <name type="scientific">Candidatus Desantisbacteria bacterium CG2_30_40_21</name>
    <dbReference type="NCBI Taxonomy" id="1817895"/>
    <lineage>
        <taxon>Bacteria</taxon>
        <taxon>Candidatus Desantisiibacteriota</taxon>
    </lineage>
</organism>
<reference evidence="3 4" key="1">
    <citation type="journal article" date="2016" name="Environ. Microbiol.">
        <title>Genomic resolution of a cold subsurface aquifer community provides metabolic insights for novel microbes adapted to high CO concentrations.</title>
        <authorList>
            <person name="Probst A.J."/>
            <person name="Castelle C.J."/>
            <person name="Singh A."/>
            <person name="Brown C.T."/>
            <person name="Anantharaman K."/>
            <person name="Sharon I."/>
            <person name="Hug L.A."/>
            <person name="Burstein D."/>
            <person name="Emerson J.B."/>
            <person name="Thomas B.C."/>
            <person name="Banfield J.F."/>
        </authorList>
    </citation>
    <scope>NUCLEOTIDE SEQUENCE [LARGE SCALE GENOMIC DNA]</scope>
    <source>
        <strain evidence="3">CG2_30_40_21</strain>
    </source>
</reference>
<proteinExistence type="predicted"/>
<evidence type="ECO:0000259" key="2">
    <source>
        <dbReference type="PROSITE" id="PS50263"/>
    </source>
</evidence>
<evidence type="ECO:0000313" key="3">
    <source>
        <dbReference type="EMBL" id="OIP38996.1"/>
    </source>
</evidence>
<dbReference type="InterPro" id="IPR050345">
    <property type="entry name" value="Aliph_Amidase/BUP"/>
</dbReference>
<dbReference type="Gene3D" id="3.60.110.10">
    <property type="entry name" value="Carbon-nitrogen hydrolase"/>
    <property type="match status" value="1"/>
</dbReference>
<evidence type="ECO:0000313" key="4">
    <source>
        <dbReference type="Proteomes" id="UP000183085"/>
    </source>
</evidence>
<sequence length="274" mass="30932">MVRVGLIQMFCTEDKEENIKKAISLAEKAAQDGAKIICFQELFHTHWFPRSVNSENYCLAEAVNGPTVTMMVNFAKKNQVVIIVPIYEKADEGIYYNSAVVIDADGAVLGTYRKNHVPHIPLWEEKFYFAPGNNGYPVFNTRYAKIGVLICWDNYFPEAARILGLKGAEIIFAPTASSLVSQPRWKKIICSHAIANNLFVARVNRVGDEQGQKFFGNSFFANPDGEIFAEASGTDEAVLVADLELETIRDFKNIWTFYRDRRPETYWDIVGPVA</sequence>
<dbReference type="CDD" id="cd07573">
    <property type="entry name" value="CPA"/>
    <property type="match status" value="1"/>
</dbReference>
<evidence type="ECO:0000256" key="1">
    <source>
        <dbReference type="ARBA" id="ARBA00022801"/>
    </source>
</evidence>
<dbReference type="InterPro" id="IPR003010">
    <property type="entry name" value="C-N_Hydrolase"/>
</dbReference>
<dbReference type="SUPFAM" id="SSF56317">
    <property type="entry name" value="Carbon-nitrogen hydrolase"/>
    <property type="match status" value="1"/>
</dbReference>
<feature type="domain" description="CN hydrolase" evidence="2">
    <location>
        <begin position="2"/>
        <end position="245"/>
    </location>
</feature>
<dbReference type="STRING" id="1817895.AUJ95_06030"/>
<accession>A0A1J5DSE0</accession>
<dbReference type="EMBL" id="MNYI01000164">
    <property type="protein sequence ID" value="OIP38996.1"/>
    <property type="molecule type" value="Genomic_DNA"/>
</dbReference>
<keyword evidence="1" id="KW-0378">Hydrolase</keyword>
<dbReference type="GO" id="GO:0016811">
    <property type="term" value="F:hydrolase activity, acting on carbon-nitrogen (but not peptide) bonds, in linear amides"/>
    <property type="evidence" value="ECO:0007669"/>
    <property type="project" value="UniProtKB-ARBA"/>
</dbReference>
<dbReference type="PANTHER" id="PTHR43674">
    <property type="entry name" value="NITRILASE C965.09-RELATED"/>
    <property type="match status" value="1"/>
</dbReference>
<protein>
    <recommendedName>
        <fullName evidence="2">CN hydrolase domain-containing protein</fullName>
    </recommendedName>
</protein>
<dbReference type="PANTHER" id="PTHR43674:SF2">
    <property type="entry name" value="BETA-UREIDOPROPIONASE"/>
    <property type="match status" value="1"/>
</dbReference>
<dbReference type="Proteomes" id="UP000183085">
    <property type="component" value="Unassembled WGS sequence"/>
</dbReference>
<name>A0A1J5DSE0_9BACT</name>